<comment type="caution">
    <text evidence="3">The sequence shown here is derived from an EMBL/GenBank/DDBJ whole genome shotgun (WGS) entry which is preliminary data.</text>
</comment>
<evidence type="ECO:0000256" key="1">
    <source>
        <dbReference type="SAM" id="MobiDB-lite"/>
    </source>
</evidence>
<feature type="domain" description="NADP-dependent oxidoreductase" evidence="2">
    <location>
        <begin position="42"/>
        <end position="360"/>
    </location>
</feature>
<dbReference type="AlphaFoldDB" id="A0A8H7HX80"/>
<dbReference type="InterPro" id="IPR020471">
    <property type="entry name" value="AKR"/>
</dbReference>
<dbReference type="InterPro" id="IPR023210">
    <property type="entry name" value="NADP_OxRdtase_dom"/>
</dbReference>
<evidence type="ECO:0000313" key="4">
    <source>
        <dbReference type="Proteomes" id="UP000602905"/>
    </source>
</evidence>
<gene>
    <name evidence="3" type="ORF">RHS03_03085</name>
</gene>
<dbReference type="GO" id="GO:0070485">
    <property type="term" value="P:dehydro-D-arabinono-1,4-lactone biosynthetic process"/>
    <property type="evidence" value="ECO:0007669"/>
    <property type="project" value="TreeGrafter"/>
</dbReference>
<dbReference type="InterPro" id="IPR036812">
    <property type="entry name" value="NAD(P)_OxRdtase_dom_sf"/>
</dbReference>
<protein>
    <submittedName>
        <fullName evidence="3">Aldo kereductase</fullName>
    </submittedName>
</protein>
<proteinExistence type="predicted"/>
<dbReference type="Proteomes" id="UP000602905">
    <property type="component" value="Unassembled WGS sequence"/>
</dbReference>
<dbReference type="GO" id="GO:0005829">
    <property type="term" value="C:cytosol"/>
    <property type="evidence" value="ECO:0007669"/>
    <property type="project" value="TreeGrafter"/>
</dbReference>
<reference evidence="3" key="1">
    <citation type="submission" date="2020-09" db="EMBL/GenBank/DDBJ databases">
        <title>Comparative genome analyses of four rice-infecting Rhizoctonia solani isolates reveal extensive enrichment of homogalacturonan modification genes.</title>
        <authorList>
            <person name="Lee D.-Y."/>
            <person name="Jeon J."/>
            <person name="Kim K.-T."/>
            <person name="Cheong K."/>
            <person name="Song H."/>
            <person name="Choi G."/>
            <person name="Ko J."/>
            <person name="Opiyo S.O."/>
            <person name="Zuo S."/>
            <person name="Madhav S."/>
            <person name="Lee Y.-H."/>
            <person name="Wang G.-L."/>
        </authorList>
    </citation>
    <scope>NUCLEOTIDE SEQUENCE</scope>
    <source>
        <strain evidence="3">AG1-IA WGL</strain>
    </source>
</reference>
<dbReference type="SUPFAM" id="SSF51430">
    <property type="entry name" value="NAD(P)-linked oxidoreductase"/>
    <property type="match status" value="1"/>
</dbReference>
<dbReference type="PANTHER" id="PTHR42686">
    <property type="entry name" value="GH17980P-RELATED"/>
    <property type="match status" value="1"/>
</dbReference>
<organism evidence="3 4">
    <name type="scientific">Rhizoctonia solani</name>
    <dbReference type="NCBI Taxonomy" id="456999"/>
    <lineage>
        <taxon>Eukaryota</taxon>
        <taxon>Fungi</taxon>
        <taxon>Dikarya</taxon>
        <taxon>Basidiomycota</taxon>
        <taxon>Agaricomycotina</taxon>
        <taxon>Agaricomycetes</taxon>
        <taxon>Cantharellales</taxon>
        <taxon>Ceratobasidiaceae</taxon>
        <taxon>Rhizoctonia</taxon>
    </lineage>
</organism>
<evidence type="ECO:0000313" key="3">
    <source>
        <dbReference type="EMBL" id="KAF8709291.1"/>
    </source>
</evidence>
<dbReference type="PANTHER" id="PTHR42686:SF1">
    <property type="entry name" value="GH17980P-RELATED"/>
    <property type="match status" value="1"/>
</dbReference>
<dbReference type="OrthoDB" id="5286008at2759"/>
<dbReference type="GO" id="GO:0045290">
    <property type="term" value="F:D-arabinose 1-dehydrogenase [NAD(P)+] activity"/>
    <property type="evidence" value="ECO:0007669"/>
    <property type="project" value="TreeGrafter"/>
</dbReference>
<sequence length="394" mass="43805">MRKLTDPQPTYDVPSHIPETNEDNPRGQLVQTSIGHEQWPSIIFGAGTLGAGIYNSEEVLDSPEPLRTVRLALRYGIRAFDTSAYYGTSEIVLGSILKAVADEFPRESYKIATKCGRYGIVAEDFDYSRNTIRKSVQRSLERLGTSYLDVVFLHDVEYVCSPVWPADPTGDPTKILEDQALMAAWGINGGDEGRVHGDGDQKIVDAFDELKKMKEEGIIRQIGFTGYPLPVLLRLARLVAAKGNPADIILSYSHHNLQNHSFEAFAPLLLKTGVKQLLTASPFNMGYLTDRMPAWHPAPPEMVSLRDNRLLKLTENWPGGLPNLAAGYAFRRNSGVMADIPTVAGFSRTSEVHEAVSVWHEVTSGVPNTRHDLELTVIQTMAEWRNYSWKSPPT</sequence>
<feature type="region of interest" description="Disordered" evidence="1">
    <location>
        <begin position="1"/>
        <end position="27"/>
    </location>
</feature>
<name>A0A8H7HX80_9AGAM</name>
<dbReference type="Pfam" id="PF00248">
    <property type="entry name" value="Aldo_ket_red"/>
    <property type="match status" value="1"/>
</dbReference>
<dbReference type="EMBL" id="JACYCD010000048">
    <property type="protein sequence ID" value="KAF8709291.1"/>
    <property type="molecule type" value="Genomic_DNA"/>
</dbReference>
<accession>A0A8H7HX80</accession>
<dbReference type="Gene3D" id="3.20.20.100">
    <property type="entry name" value="NADP-dependent oxidoreductase domain"/>
    <property type="match status" value="1"/>
</dbReference>
<evidence type="ECO:0000259" key="2">
    <source>
        <dbReference type="Pfam" id="PF00248"/>
    </source>
</evidence>
<feature type="non-terminal residue" evidence="3">
    <location>
        <position position="1"/>
    </location>
</feature>